<evidence type="ECO:0000256" key="1">
    <source>
        <dbReference type="ARBA" id="ARBA00010748"/>
    </source>
</evidence>
<feature type="binding site" evidence="5">
    <location>
        <position position="116"/>
    </location>
    <ligand>
        <name>Zn(2+)</name>
        <dbReference type="ChEBI" id="CHEBI:29105"/>
    </ligand>
</feature>
<evidence type="ECO:0000256" key="4">
    <source>
        <dbReference type="ARBA" id="ARBA00022833"/>
    </source>
</evidence>
<organism evidence="7">
    <name type="scientific">Mycobacterium sp. (strain JLS)</name>
    <dbReference type="NCBI Taxonomy" id="164757"/>
    <lineage>
        <taxon>Bacteria</taxon>
        <taxon>Bacillati</taxon>
        <taxon>Actinomycetota</taxon>
        <taxon>Actinomycetes</taxon>
        <taxon>Mycobacteriales</taxon>
        <taxon>Mycobacteriaceae</taxon>
        <taxon>Mycobacterium</taxon>
    </lineage>
</organism>
<dbReference type="PANTHER" id="PTHR34535:SF3">
    <property type="entry name" value="HYDROGENASE MATURATION FACTOR HYPA"/>
    <property type="match status" value="1"/>
</dbReference>
<dbReference type="InterPro" id="IPR000688">
    <property type="entry name" value="HypA/HybF"/>
</dbReference>
<dbReference type="GO" id="GO:0016151">
    <property type="term" value="F:nickel cation binding"/>
    <property type="evidence" value="ECO:0007669"/>
    <property type="project" value="UniProtKB-UniRule"/>
</dbReference>
<keyword evidence="3 5" id="KW-0479">Metal-binding</keyword>
<feature type="binding site" evidence="5">
    <location>
        <position position="118"/>
    </location>
    <ligand>
        <name>Zn(2+)</name>
        <dbReference type="ChEBI" id="CHEBI:29105"/>
    </ligand>
</feature>
<dbReference type="Pfam" id="PF01155">
    <property type="entry name" value="HypA"/>
    <property type="match status" value="1"/>
</dbReference>
<comment type="function">
    <text evidence="5">Involved in the maturation of [NiFe] hydrogenases. Required for nickel insertion into the metal center of the hydrogenase.</text>
</comment>
<keyword evidence="2 5" id="KW-0533">Nickel</keyword>
<evidence type="ECO:0000256" key="2">
    <source>
        <dbReference type="ARBA" id="ARBA00022596"/>
    </source>
</evidence>
<evidence type="ECO:0000256" key="5">
    <source>
        <dbReference type="HAMAP-Rule" id="MF_00213"/>
    </source>
</evidence>
<dbReference type="PROSITE" id="PS01249">
    <property type="entry name" value="HYPA"/>
    <property type="match status" value="1"/>
</dbReference>
<reference evidence="7" key="1">
    <citation type="submission" date="2007-02" db="EMBL/GenBank/DDBJ databases">
        <title>Complete sequence of Mycobacterium sp. JLS.</title>
        <authorList>
            <consortium name="US DOE Joint Genome Institute"/>
            <person name="Copeland A."/>
            <person name="Lucas S."/>
            <person name="Lapidus A."/>
            <person name="Barry K."/>
            <person name="Detter J.C."/>
            <person name="Glavina del Rio T."/>
            <person name="Hammon N."/>
            <person name="Israni S."/>
            <person name="Dalin E."/>
            <person name="Tice H."/>
            <person name="Pitluck S."/>
            <person name="Chain P."/>
            <person name="Malfatti S."/>
            <person name="Shin M."/>
            <person name="Vergez L."/>
            <person name="Schmutz J."/>
            <person name="Larimer F."/>
            <person name="Land M."/>
            <person name="Hauser L."/>
            <person name="Kyrpides N."/>
            <person name="Mikhailova N."/>
            <person name="Miller C.D."/>
            <person name="Anderson A.J."/>
            <person name="Sims R.C."/>
            <person name="Richardson P."/>
        </authorList>
    </citation>
    <scope>NUCLEOTIDE SEQUENCE [LARGE SCALE GENOMIC DNA]</scope>
    <source>
        <strain evidence="7">JLS</strain>
    </source>
</reference>
<sequence>MATTAIGDSTRRGCAPAYREGTAPVEDGTPMHEMAITQSVVDAVCDHAAGRRVHSVRLEVGALCAVVPDAMRFCFELATEGTAADGARLDLDVRPGLARCRTCDTDFELTDLILLCPCGSADVEVRAGRDLRILSMEVS</sequence>
<dbReference type="HAMAP" id="MF_00213">
    <property type="entry name" value="HypA_HybF"/>
    <property type="match status" value="1"/>
</dbReference>
<dbReference type="AlphaFoldDB" id="A0A5Q5CF01"/>
<evidence type="ECO:0000256" key="3">
    <source>
        <dbReference type="ARBA" id="ARBA00022723"/>
    </source>
</evidence>
<dbReference type="InterPro" id="IPR020538">
    <property type="entry name" value="Hydgase_Ni_incorp_HypA/HybF_CS"/>
</dbReference>
<accession>A0A5Q5CF01</accession>
<feature type="binding site" evidence="5">
    <location>
        <position position="32"/>
    </location>
    <ligand>
        <name>Ni(2+)</name>
        <dbReference type="ChEBI" id="CHEBI:49786"/>
    </ligand>
</feature>
<evidence type="ECO:0000313" key="7">
    <source>
        <dbReference type="EMBL" id="ABN97919.1"/>
    </source>
</evidence>
<comment type="similarity">
    <text evidence="1 5">Belongs to the HypA/HybF family.</text>
</comment>
<dbReference type="KEGG" id="mjl:Mjls_2133"/>
<keyword evidence="4 5" id="KW-0862">Zinc</keyword>
<feature type="binding site" evidence="5">
    <location>
        <position position="103"/>
    </location>
    <ligand>
        <name>Zn(2+)</name>
        <dbReference type="ChEBI" id="CHEBI:29105"/>
    </ligand>
</feature>
<dbReference type="EMBL" id="CP000580">
    <property type="protein sequence ID" value="ABN97919.1"/>
    <property type="molecule type" value="Genomic_DNA"/>
</dbReference>
<dbReference type="GO" id="GO:0051604">
    <property type="term" value="P:protein maturation"/>
    <property type="evidence" value="ECO:0007669"/>
    <property type="project" value="InterPro"/>
</dbReference>
<dbReference type="PANTHER" id="PTHR34535">
    <property type="entry name" value="HYDROGENASE MATURATION FACTOR HYPA"/>
    <property type="match status" value="1"/>
</dbReference>
<name>A0A5Q5CF01_MYCSJ</name>
<protein>
    <recommendedName>
        <fullName evidence="5">Hydrogenase maturation factor HypA</fullName>
    </recommendedName>
</protein>
<feature type="binding site" evidence="5">
    <location>
        <position position="100"/>
    </location>
    <ligand>
        <name>Zn(2+)</name>
        <dbReference type="ChEBI" id="CHEBI:29105"/>
    </ligand>
</feature>
<feature type="region of interest" description="Disordered" evidence="6">
    <location>
        <begin position="1"/>
        <end position="28"/>
    </location>
</feature>
<gene>
    <name evidence="5" type="primary">hypA</name>
    <name evidence="7" type="ordered locus">Mjls_2133</name>
</gene>
<evidence type="ECO:0000256" key="6">
    <source>
        <dbReference type="SAM" id="MobiDB-lite"/>
    </source>
</evidence>
<dbReference type="Gene3D" id="3.30.2320.80">
    <property type="match status" value="1"/>
</dbReference>
<dbReference type="GO" id="GO:0008270">
    <property type="term" value="F:zinc ion binding"/>
    <property type="evidence" value="ECO:0007669"/>
    <property type="project" value="UniProtKB-UniRule"/>
</dbReference>
<proteinExistence type="inferred from homology"/>